<dbReference type="Proteomes" id="UP000027222">
    <property type="component" value="Unassembled WGS sequence"/>
</dbReference>
<protein>
    <submittedName>
        <fullName evidence="1">Uncharacterized protein</fullName>
    </submittedName>
</protein>
<keyword evidence="2" id="KW-1185">Reference proteome</keyword>
<dbReference type="HOGENOM" id="CLU_1695598_0_0_1"/>
<dbReference type="EMBL" id="KL142402">
    <property type="protein sequence ID" value="KDR69418.1"/>
    <property type="molecule type" value="Genomic_DNA"/>
</dbReference>
<evidence type="ECO:0000313" key="2">
    <source>
        <dbReference type="Proteomes" id="UP000027222"/>
    </source>
</evidence>
<accession>A0A067SRJ9</accession>
<dbReference type="AlphaFoldDB" id="A0A067SRJ9"/>
<reference evidence="2" key="1">
    <citation type="journal article" date="2014" name="Proc. Natl. Acad. Sci. U.S.A.">
        <title>Extensive sampling of basidiomycete genomes demonstrates inadequacy of the white-rot/brown-rot paradigm for wood decay fungi.</title>
        <authorList>
            <person name="Riley R."/>
            <person name="Salamov A.A."/>
            <person name="Brown D.W."/>
            <person name="Nagy L.G."/>
            <person name="Floudas D."/>
            <person name="Held B.W."/>
            <person name="Levasseur A."/>
            <person name="Lombard V."/>
            <person name="Morin E."/>
            <person name="Otillar R."/>
            <person name="Lindquist E.A."/>
            <person name="Sun H."/>
            <person name="LaButti K.M."/>
            <person name="Schmutz J."/>
            <person name="Jabbour D."/>
            <person name="Luo H."/>
            <person name="Baker S.E."/>
            <person name="Pisabarro A.G."/>
            <person name="Walton J.D."/>
            <person name="Blanchette R.A."/>
            <person name="Henrissat B."/>
            <person name="Martin F."/>
            <person name="Cullen D."/>
            <person name="Hibbett D.S."/>
            <person name="Grigoriev I.V."/>
        </authorList>
    </citation>
    <scope>NUCLEOTIDE SEQUENCE [LARGE SCALE GENOMIC DNA]</scope>
    <source>
        <strain evidence="2">CBS 339.88</strain>
    </source>
</reference>
<proteinExistence type="predicted"/>
<evidence type="ECO:0000313" key="1">
    <source>
        <dbReference type="EMBL" id="KDR69418.1"/>
    </source>
</evidence>
<organism evidence="1 2">
    <name type="scientific">Galerina marginata (strain CBS 339.88)</name>
    <dbReference type="NCBI Taxonomy" id="685588"/>
    <lineage>
        <taxon>Eukaryota</taxon>
        <taxon>Fungi</taxon>
        <taxon>Dikarya</taxon>
        <taxon>Basidiomycota</taxon>
        <taxon>Agaricomycotina</taxon>
        <taxon>Agaricomycetes</taxon>
        <taxon>Agaricomycetidae</taxon>
        <taxon>Agaricales</taxon>
        <taxon>Agaricineae</taxon>
        <taxon>Strophariaceae</taxon>
        <taxon>Galerina</taxon>
    </lineage>
</organism>
<gene>
    <name evidence="1" type="ORF">GALMADRAFT_230657</name>
</gene>
<name>A0A067SRJ9_GALM3</name>
<sequence length="155" mass="17213">MSNSRRSGQSLSGTWNEFLNSILHLARYDDGLFLDCNSFTFSPYSDLDAQAWHLSTCKLATGQTSAEDCGMSFVQGCDDLAFVDEERLISSQSLSILVVLAFIGPRLYGRNQARNVSDNPITWWLQYQLASDERGTADAARCRADRWSQADGLVG</sequence>